<proteinExistence type="inferred from homology"/>
<feature type="region of interest" description="Disordered" evidence="3">
    <location>
        <begin position="220"/>
        <end position="244"/>
    </location>
</feature>
<dbReference type="RefSeq" id="WP_132333707.1">
    <property type="nucleotide sequence ID" value="NZ_SMJZ01000061.1"/>
</dbReference>
<evidence type="ECO:0000256" key="1">
    <source>
        <dbReference type="ARBA" id="ARBA00022679"/>
    </source>
</evidence>
<dbReference type="InterPro" id="IPR003673">
    <property type="entry name" value="CoA-Trfase_fam_III"/>
</dbReference>
<name>A0A4R4NAD2_9ACTN</name>
<comment type="pathway">
    <text evidence="2">Metabolic intermediate degradation; oxalate degradation; CO(2) and formate from oxalate: step 1/2.</text>
</comment>
<dbReference type="InterPro" id="IPR023606">
    <property type="entry name" value="CoA-Trfase_III_dom_1_sf"/>
</dbReference>
<feature type="binding site" evidence="2">
    <location>
        <begin position="94"/>
        <end position="96"/>
    </location>
    <ligand>
        <name>CoA</name>
        <dbReference type="ChEBI" id="CHEBI:57287"/>
    </ligand>
</feature>
<dbReference type="InterPro" id="IPR050483">
    <property type="entry name" value="CoA-transferase_III_domain"/>
</dbReference>
<keyword evidence="1 2" id="KW-0808">Transferase</keyword>
<dbReference type="UniPathway" id="UPA00540">
    <property type="reaction ID" value="UER00598"/>
</dbReference>
<dbReference type="Proteomes" id="UP000295157">
    <property type="component" value="Unassembled WGS sequence"/>
</dbReference>
<feature type="binding site" evidence="2">
    <location>
        <position position="102"/>
    </location>
    <ligand>
        <name>CoA</name>
        <dbReference type="ChEBI" id="CHEBI:57287"/>
    </ligand>
</feature>
<protein>
    <recommendedName>
        <fullName evidence="2">Formyl-CoA:oxalate CoA-transferase</fullName>
        <shortName evidence="2">FCOCT</shortName>
        <ecNumber evidence="2">2.8.3.16</ecNumber>
    </recommendedName>
    <alternativeName>
        <fullName evidence="2">Formyl-coenzyme A transferase</fullName>
        <shortName evidence="2">Formyl-CoA transferase</shortName>
    </alternativeName>
</protein>
<feature type="binding site" evidence="2">
    <location>
        <begin position="70"/>
        <end position="73"/>
    </location>
    <ligand>
        <name>CoA</name>
        <dbReference type="ChEBI" id="CHEBI:57287"/>
    </ligand>
</feature>
<dbReference type="OrthoDB" id="4251672at2"/>
<reference evidence="4 5" key="1">
    <citation type="submission" date="2019-02" db="EMBL/GenBank/DDBJ databases">
        <title>Draft genome sequences of novel Actinobacteria.</title>
        <authorList>
            <person name="Sahin N."/>
            <person name="Ay H."/>
            <person name="Saygin H."/>
        </authorList>
    </citation>
    <scope>NUCLEOTIDE SEQUENCE [LARGE SCALE GENOMIC DNA]</scope>
    <source>
        <strain evidence="4 5">KC201</strain>
    </source>
</reference>
<keyword evidence="5" id="KW-1185">Reference proteome</keyword>
<dbReference type="EMBL" id="SMJZ01000061">
    <property type="protein sequence ID" value="TDC05978.1"/>
    <property type="molecule type" value="Genomic_DNA"/>
</dbReference>
<dbReference type="GO" id="GO:0033608">
    <property type="term" value="F:formyl-CoA transferase activity"/>
    <property type="evidence" value="ECO:0007669"/>
    <property type="project" value="UniProtKB-EC"/>
</dbReference>
<dbReference type="PANTHER" id="PTHR48207:SF3">
    <property type="entry name" value="SUCCINATE--HYDROXYMETHYLGLUTARATE COA-TRANSFERASE"/>
    <property type="match status" value="1"/>
</dbReference>
<comment type="function">
    <text evidence="2">Involved in the catabolism of oxalate and in the adapatation to low pH via the induction of the oxalate-dependent acid tolerance response (ATR). Catalyzes the transfer of the CoA moiety from formyl-CoA to oxalate.</text>
</comment>
<dbReference type="AlphaFoldDB" id="A0A4R4NAD2"/>
<comment type="caution">
    <text evidence="4">The sequence shown here is derived from an EMBL/GenBank/DDBJ whole genome shotgun (WGS) entry which is preliminary data.</text>
</comment>
<dbReference type="Gene3D" id="3.40.50.10540">
    <property type="entry name" value="Crotonobetainyl-coa:carnitine coa-transferase, domain 1"/>
    <property type="match status" value="1"/>
</dbReference>
<feature type="active site" description="Nucleophile" evidence="2">
    <location>
        <position position="166"/>
    </location>
</feature>
<dbReference type="InterPro" id="IPR044855">
    <property type="entry name" value="CoA-Trfase_III_dom3_sf"/>
</dbReference>
<evidence type="ECO:0000256" key="2">
    <source>
        <dbReference type="HAMAP-Rule" id="MF_00742"/>
    </source>
</evidence>
<sequence length="407" mass="44493">MKALEGVRVLDMTHVQSGPSATQMLAWLGADVVKLEAPKGDITRQQLRDVPDVDSLYFTMLNCNKRSITLNMKSERGKELFTELVKSADVLVENFGPGAVDRMGFTWERLQELNPGLIYASIKGFGPGRYAKFKAYEVIAQAMGGSMSTTGFEEGPPLATGAQIGDSGTGIHAVAGILAALYQRQQTQRGQRVQVAMQHAVLNLCRVKLRDQQRLAHGPLREYPNKTFGDEVPRSGNASGGGQPGWAVRCAPGGPNDYIYVIVQPVGWEPIANIIGRPELAADPEWATPEARLTKLDKMFQLIEEWTIRHDKWTVLDRFNGANVPCGPILSTKELVEDESLREEGIVVKVDHPERGEFVTVGSPLQLSDSPVDVVTPPLLGEHNQDIYGELGVSADELAELKTNGVI</sequence>
<feature type="compositionally biased region" description="Basic and acidic residues" evidence="3">
    <location>
        <begin position="220"/>
        <end position="233"/>
    </location>
</feature>
<dbReference type="EC" id="2.8.3.16" evidence="2"/>
<gene>
    <name evidence="2 4" type="primary">frc</name>
    <name evidence="4" type="ORF">E1267_17875</name>
</gene>
<evidence type="ECO:0000256" key="3">
    <source>
        <dbReference type="SAM" id="MobiDB-lite"/>
    </source>
</evidence>
<evidence type="ECO:0000313" key="4">
    <source>
        <dbReference type="EMBL" id="TDC05978.1"/>
    </source>
</evidence>
<dbReference type="HAMAP" id="MF_00742">
    <property type="entry name" value="Formyl_CoA_transfer"/>
    <property type="match status" value="1"/>
</dbReference>
<dbReference type="GO" id="GO:0033611">
    <property type="term" value="P:oxalate catabolic process"/>
    <property type="evidence" value="ECO:0007669"/>
    <property type="project" value="UniProtKB-UniRule"/>
</dbReference>
<dbReference type="NCBIfam" id="TIGR03253">
    <property type="entry name" value="oxalate_frc"/>
    <property type="match status" value="1"/>
</dbReference>
<evidence type="ECO:0000313" key="5">
    <source>
        <dbReference type="Proteomes" id="UP000295157"/>
    </source>
</evidence>
<dbReference type="Gene3D" id="3.30.1540.10">
    <property type="entry name" value="formyl-coa transferase, domain 3"/>
    <property type="match status" value="1"/>
</dbReference>
<feature type="binding site" evidence="2">
    <location>
        <begin position="134"/>
        <end position="137"/>
    </location>
    <ligand>
        <name>CoA</name>
        <dbReference type="ChEBI" id="CHEBI:57287"/>
    </ligand>
</feature>
<dbReference type="Pfam" id="PF02515">
    <property type="entry name" value="CoA_transf_3"/>
    <property type="match status" value="1"/>
</dbReference>
<comment type="subunit">
    <text evidence="2">Homodimer.</text>
</comment>
<comment type="similarity">
    <text evidence="2">Belongs to the CoA-transferase III family. Frc subfamily.</text>
</comment>
<organism evidence="4 5">
    <name type="scientific">Nonomuraea longispora</name>
    <dbReference type="NCBI Taxonomy" id="1848320"/>
    <lineage>
        <taxon>Bacteria</taxon>
        <taxon>Bacillati</taxon>
        <taxon>Actinomycetota</taxon>
        <taxon>Actinomycetes</taxon>
        <taxon>Streptosporangiales</taxon>
        <taxon>Streptosporangiaceae</taxon>
        <taxon>Nonomuraea</taxon>
    </lineage>
</organism>
<comment type="catalytic activity">
    <reaction evidence="2">
        <text>formyl-CoA + oxalate = oxalyl-CoA + formate</text>
        <dbReference type="Rhea" id="RHEA:16545"/>
        <dbReference type="ChEBI" id="CHEBI:15740"/>
        <dbReference type="ChEBI" id="CHEBI:30623"/>
        <dbReference type="ChEBI" id="CHEBI:57376"/>
        <dbReference type="ChEBI" id="CHEBI:57388"/>
        <dbReference type="EC" id="2.8.3.16"/>
    </reaction>
</comment>
<dbReference type="NCBIfam" id="NF003809">
    <property type="entry name" value="PRK05398.1"/>
    <property type="match status" value="1"/>
</dbReference>
<accession>A0A4R4NAD2</accession>
<feature type="binding site" evidence="2">
    <location>
        <begin position="16"/>
        <end position="17"/>
    </location>
    <ligand>
        <name>CoA</name>
        <dbReference type="ChEBI" id="CHEBI:57287"/>
    </ligand>
</feature>
<dbReference type="SUPFAM" id="SSF89796">
    <property type="entry name" value="CoA-transferase family III (CaiB/BaiF)"/>
    <property type="match status" value="1"/>
</dbReference>
<dbReference type="InterPro" id="IPR017659">
    <property type="entry name" value="Formyl_CoA_transfer"/>
</dbReference>
<feature type="binding site" evidence="2">
    <location>
        <begin position="241"/>
        <end position="243"/>
    </location>
    <ligand>
        <name>substrate</name>
    </ligand>
</feature>
<dbReference type="PANTHER" id="PTHR48207">
    <property type="entry name" value="SUCCINATE--HYDROXYMETHYLGLUTARATE COA-TRANSFERASE"/>
    <property type="match status" value="1"/>
</dbReference>
<comment type="caution">
    <text evidence="2">Lacks conserved residue(s) required for the propagation of feature annotation.</text>
</comment>